<dbReference type="FunFam" id="3.40.50.10190:FF:000035">
    <property type="entry name" value="DNA-directed DNA/RNA polymerase mu"/>
    <property type="match status" value="1"/>
</dbReference>
<evidence type="ECO:0000256" key="4">
    <source>
        <dbReference type="ARBA" id="ARBA00022679"/>
    </source>
</evidence>
<dbReference type="SMART" id="SM00483">
    <property type="entry name" value="POLXc"/>
    <property type="match status" value="1"/>
</dbReference>
<dbReference type="Pfam" id="PF10391">
    <property type="entry name" value="DNA_pol_lambd_f"/>
    <property type="match status" value="1"/>
</dbReference>
<dbReference type="EC" id="2.7.7.7" evidence="13"/>
<evidence type="ECO:0000256" key="10">
    <source>
        <dbReference type="ARBA" id="ARBA00023204"/>
    </source>
</evidence>
<dbReference type="SUPFAM" id="SSF47802">
    <property type="entry name" value="DNA polymerase beta, N-terminal domain-like"/>
    <property type="match status" value="1"/>
</dbReference>
<dbReference type="Gene3D" id="1.10.150.20">
    <property type="entry name" value="5' to 3' exonuclease, C-terminal subdomain"/>
    <property type="match status" value="1"/>
</dbReference>
<gene>
    <name evidence="17" type="primary">POLM</name>
</gene>
<dbReference type="InterPro" id="IPR001726">
    <property type="entry name" value="TdT/Mu"/>
</dbReference>
<dbReference type="PANTHER" id="PTHR11276:SF24">
    <property type="entry name" value="DNA-DIRECTED DNA_RNA POLYMERASE MU"/>
    <property type="match status" value="1"/>
</dbReference>
<feature type="region of interest" description="Disordered" evidence="15">
    <location>
        <begin position="498"/>
        <end position="534"/>
    </location>
</feature>
<dbReference type="SUPFAM" id="SSF52113">
    <property type="entry name" value="BRCT domain"/>
    <property type="match status" value="1"/>
</dbReference>
<keyword evidence="11 13" id="KW-0539">Nucleus</keyword>
<proteinExistence type="inferred from homology"/>
<evidence type="ECO:0000256" key="1">
    <source>
        <dbReference type="ARBA" id="ARBA00001946"/>
    </source>
</evidence>
<dbReference type="Gene3D" id="1.10.150.110">
    <property type="entry name" value="DNA polymerase beta, N-terminal domain-like"/>
    <property type="match status" value="1"/>
</dbReference>
<evidence type="ECO:0000313" key="17">
    <source>
        <dbReference type="Ensembl" id="ENSSSCP00070028433.1"/>
    </source>
</evidence>
<dbReference type="SUPFAM" id="SSF81585">
    <property type="entry name" value="PsbU/PolX domain-like"/>
    <property type="match status" value="1"/>
</dbReference>
<evidence type="ECO:0000256" key="15">
    <source>
        <dbReference type="SAM" id="MobiDB-lite"/>
    </source>
</evidence>
<evidence type="ECO:0000259" key="16">
    <source>
        <dbReference type="PROSITE" id="PS50172"/>
    </source>
</evidence>
<keyword evidence="4 13" id="KW-0808">Transferase</keyword>
<dbReference type="Gene3D" id="3.30.460.10">
    <property type="entry name" value="Beta Polymerase, domain 2"/>
    <property type="match status" value="1"/>
</dbReference>
<protein>
    <recommendedName>
        <fullName evidence="13">DNA-directed DNA/RNA polymerase mu</fullName>
        <ecNumber evidence="13">2.7.7.7</ecNumber>
    </recommendedName>
</protein>
<comment type="function">
    <text evidence="13">Gap-filling polymerase involved in repair of DNA double-strand breaks by non-homologous end joining (NHEJ).</text>
</comment>
<dbReference type="GO" id="GO:0003887">
    <property type="term" value="F:DNA-directed DNA polymerase activity"/>
    <property type="evidence" value="ECO:0007669"/>
    <property type="project" value="UniProtKB-UniRule"/>
</dbReference>
<dbReference type="Ensembl" id="ENSSSCT00070034043.1">
    <property type="protein sequence ID" value="ENSSSCP00070028433.1"/>
    <property type="gene ID" value="ENSSSCG00070017243.1"/>
</dbReference>
<dbReference type="Pfam" id="PF14791">
    <property type="entry name" value="DNA_pol_B_thumb"/>
    <property type="match status" value="1"/>
</dbReference>
<feature type="binding site" evidence="14">
    <location>
        <position position="344"/>
    </location>
    <ligand>
        <name>Mg(2+)</name>
        <dbReference type="ChEBI" id="CHEBI:18420"/>
    </ligand>
</feature>
<dbReference type="FunFam" id="3.30.460.10:FF:000032">
    <property type="entry name" value="DNA-directed DNA/RNA polymerase mu"/>
    <property type="match status" value="1"/>
</dbReference>
<evidence type="ECO:0000256" key="9">
    <source>
        <dbReference type="ARBA" id="ARBA00022932"/>
    </source>
</evidence>
<dbReference type="PANTHER" id="PTHR11276">
    <property type="entry name" value="DNA POLYMERASE TYPE-X FAMILY MEMBER"/>
    <property type="match status" value="1"/>
</dbReference>
<dbReference type="Proteomes" id="UP000314985">
    <property type="component" value="Chromosome 18"/>
</dbReference>
<keyword evidence="9" id="KW-0239">DNA-directed DNA polymerase</keyword>
<dbReference type="InterPro" id="IPR029398">
    <property type="entry name" value="PolB_thumb"/>
</dbReference>
<dbReference type="AlphaFoldDB" id="A0A4X1UGV1"/>
<dbReference type="Gene3D" id="3.30.210.10">
    <property type="entry name" value="DNA polymerase, thumb domain"/>
    <property type="match status" value="1"/>
</dbReference>
<reference evidence="17" key="2">
    <citation type="submission" date="2025-08" db="UniProtKB">
        <authorList>
            <consortium name="Ensembl"/>
        </authorList>
    </citation>
    <scope>IDENTIFICATION</scope>
</reference>
<keyword evidence="10" id="KW-0234">DNA repair</keyword>
<feature type="compositionally biased region" description="Pro residues" evidence="15">
    <location>
        <begin position="509"/>
        <end position="526"/>
    </location>
</feature>
<keyword evidence="7" id="KW-0227">DNA damage</keyword>
<dbReference type="PIRSF" id="PIRSF000817">
    <property type="entry name" value="DNA_NT"/>
    <property type="match status" value="1"/>
</dbReference>
<dbReference type="InterPro" id="IPR027421">
    <property type="entry name" value="DNA_pol_lamdba_lyase_dom_sf"/>
</dbReference>
<keyword evidence="6 13" id="KW-0479">Metal-binding</keyword>
<dbReference type="InterPro" id="IPR036420">
    <property type="entry name" value="BRCT_dom_sf"/>
</dbReference>
<dbReference type="InterPro" id="IPR043519">
    <property type="entry name" value="NT_sf"/>
</dbReference>
<evidence type="ECO:0000313" key="18">
    <source>
        <dbReference type="Proteomes" id="UP000314985"/>
    </source>
</evidence>
<evidence type="ECO:0000256" key="13">
    <source>
        <dbReference type="PIRNR" id="PIRNR000817"/>
    </source>
</evidence>
<comment type="cofactor">
    <cofactor evidence="1 13 14">
        <name>Mg(2+)</name>
        <dbReference type="ChEBI" id="CHEBI:18420"/>
    </cofactor>
</comment>
<dbReference type="PROSITE" id="PS00522">
    <property type="entry name" value="DNA_POLYMERASE_X"/>
    <property type="match status" value="1"/>
</dbReference>
<dbReference type="Gene3D" id="3.40.50.10190">
    <property type="entry name" value="BRCT domain"/>
    <property type="match status" value="1"/>
</dbReference>
<dbReference type="CDD" id="cd00141">
    <property type="entry name" value="NT_POLXc"/>
    <property type="match status" value="1"/>
</dbReference>
<comment type="subcellular location">
    <subcellularLocation>
        <location evidence="2 13">Nucleus</location>
    </subcellularLocation>
</comment>
<dbReference type="InterPro" id="IPR001357">
    <property type="entry name" value="BRCT_dom"/>
</dbReference>
<dbReference type="PRINTS" id="PR00871">
    <property type="entry name" value="DNAPOLXTDT"/>
</dbReference>
<comment type="similarity">
    <text evidence="3 13">Belongs to the DNA polymerase type-X family.</text>
</comment>
<dbReference type="PRINTS" id="PR00869">
    <property type="entry name" value="DNAPOLX"/>
</dbReference>
<evidence type="ECO:0000256" key="5">
    <source>
        <dbReference type="ARBA" id="ARBA00022695"/>
    </source>
</evidence>
<dbReference type="PROSITE" id="PS50172">
    <property type="entry name" value="BRCT"/>
    <property type="match status" value="1"/>
</dbReference>
<dbReference type="Pfam" id="PF14792">
    <property type="entry name" value="DNA_pol_B_palm"/>
    <property type="match status" value="1"/>
</dbReference>
<evidence type="ECO:0000256" key="6">
    <source>
        <dbReference type="ARBA" id="ARBA00022723"/>
    </source>
</evidence>
<evidence type="ECO:0000256" key="8">
    <source>
        <dbReference type="ARBA" id="ARBA00022842"/>
    </source>
</evidence>
<dbReference type="InterPro" id="IPR018944">
    <property type="entry name" value="DNA_pol_lambd_fingers_domain"/>
</dbReference>
<dbReference type="FunFam" id="1.10.150.20:FF:000010">
    <property type="entry name" value="DNA polymerase lambda"/>
    <property type="match status" value="1"/>
</dbReference>
<dbReference type="InterPro" id="IPR027249">
    <property type="entry name" value="DNA/RNApol_mu"/>
</dbReference>
<evidence type="ECO:0000256" key="14">
    <source>
        <dbReference type="PIRSR" id="PIRSR000817-1"/>
    </source>
</evidence>
<dbReference type="SUPFAM" id="SSF81301">
    <property type="entry name" value="Nucleotidyltransferase"/>
    <property type="match status" value="1"/>
</dbReference>
<dbReference type="FunFam" id="1.10.150.110:FF:000003">
    <property type="entry name" value="DNA polymerase mu"/>
    <property type="match status" value="1"/>
</dbReference>
<dbReference type="InterPro" id="IPR019843">
    <property type="entry name" value="DNA_pol-X_BS"/>
</dbReference>
<evidence type="ECO:0000256" key="12">
    <source>
        <dbReference type="ARBA" id="ARBA00049244"/>
    </source>
</evidence>
<keyword evidence="8 13" id="KW-0460">Magnesium</keyword>
<feature type="binding site" evidence="14">
    <location>
        <position position="342"/>
    </location>
    <ligand>
        <name>Mg(2+)</name>
        <dbReference type="ChEBI" id="CHEBI:18420"/>
    </ligand>
</feature>
<evidence type="ECO:0000256" key="7">
    <source>
        <dbReference type="ARBA" id="ARBA00022763"/>
    </source>
</evidence>
<dbReference type="GO" id="GO:0046872">
    <property type="term" value="F:metal ion binding"/>
    <property type="evidence" value="ECO:0007669"/>
    <property type="project" value="UniProtKB-UniRule"/>
</dbReference>
<feature type="binding site" evidence="14">
    <location>
        <position position="431"/>
    </location>
    <ligand>
        <name>Mg(2+)</name>
        <dbReference type="ChEBI" id="CHEBI:18420"/>
    </ligand>
</feature>
<dbReference type="InterPro" id="IPR022312">
    <property type="entry name" value="DNA_pol_X"/>
</dbReference>
<reference evidence="17 18" key="1">
    <citation type="submission" date="2017-08" db="EMBL/GenBank/DDBJ databases">
        <title>USMARCv1.0.</title>
        <authorList>
            <person name="Hannum G.I."/>
            <person name="Koren S."/>
            <person name="Schroeder S.G."/>
            <person name="Chin S.C."/>
            <person name="Nonneman D.J."/>
            <person name="Becker S.A."/>
            <person name="Rosen B.D."/>
            <person name="Bickhart D.M."/>
            <person name="Putnam N.H."/>
            <person name="Green R.E."/>
            <person name="Tuggle C.K."/>
            <person name="Liu H."/>
            <person name="Rohrer G.A."/>
            <person name="Warr A."/>
            <person name="Hall R."/>
            <person name="Kim K."/>
            <person name="Hume D.A."/>
            <person name="Talbot R."/>
            <person name="Chow W."/>
            <person name="Howe K."/>
            <person name="Schwartz A.S."/>
            <person name="Watson M."/>
            <person name="Archibald A.L."/>
            <person name="Phillippy A.M."/>
            <person name="Smith T.P.L."/>
        </authorList>
    </citation>
    <scope>NUCLEOTIDE SEQUENCE [LARGE SCALE GENOMIC DNA]</scope>
</reference>
<dbReference type="PIRSF" id="PIRSF501176">
    <property type="entry name" value="DNApol_mu"/>
    <property type="match status" value="1"/>
</dbReference>
<dbReference type="GO" id="GO:0006281">
    <property type="term" value="P:DNA repair"/>
    <property type="evidence" value="ECO:0007669"/>
    <property type="project" value="UniProtKB-KW"/>
</dbReference>
<dbReference type="InterPro" id="IPR028207">
    <property type="entry name" value="DNA_pol_B_palm_palm"/>
</dbReference>
<comment type="catalytic activity">
    <reaction evidence="12 13">
        <text>DNA(n) + a 2'-deoxyribonucleoside 5'-triphosphate = DNA(n+1) + diphosphate</text>
        <dbReference type="Rhea" id="RHEA:22508"/>
        <dbReference type="Rhea" id="RHEA-COMP:17339"/>
        <dbReference type="Rhea" id="RHEA-COMP:17340"/>
        <dbReference type="ChEBI" id="CHEBI:33019"/>
        <dbReference type="ChEBI" id="CHEBI:61560"/>
        <dbReference type="ChEBI" id="CHEBI:173112"/>
        <dbReference type="EC" id="2.7.7.7"/>
    </reaction>
</comment>
<dbReference type="GO" id="GO:0003677">
    <property type="term" value="F:DNA binding"/>
    <property type="evidence" value="ECO:0007669"/>
    <property type="project" value="UniProtKB-UniRule"/>
</dbReference>
<keyword evidence="5 13" id="KW-0548">Nucleotidyltransferase</keyword>
<dbReference type="GO" id="GO:0005634">
    <property type="term" value="C:nucleus"/>
    <property type="evidence" value="ECO:0007669"/>
    <property type="project" value="UniProtKB-SubCell"/>
</dbReference>
<evidence type="ECO:0000256" key="11">
    <source>
        <dbReference type="ARBA" id="ARBA00023242"/>
    </source>
</evidence>
<evidence type="ECO:0000256" key="3">
    <source>
        <dbReference type="ARBA" id="ARBA00008323"/>
    </source>
</evidence>
<organism evidence="17 18">
    <name type="scientific">Sus scrofa</name>
    <name type="common">Pig</name>
    <dbReference type="NCBI Taxonomy" id="9823"/>
    <lineage>
        <taxon>Eukaryota</taxon>
        <taxon>Metazoa</taxon>
        <taxon>Chordata</taxon>
        <taxon>Craniata</taxon>
        <taxon>Vertebrata</taxon>
        <taxon>Euteleostomi</taxon>
        <taxon>Mammalia</taxon>
        <taxon>Eutheria</taxon>
        <taxon>Laurasiatheria</taxon>
        <taxon>Artiodactyla</taxon>
        <taxon>Suina</taxon>
        <taxon>Suidae</taxon>
        <taxon>Sus</taxon>
    </lineage>
</organism>
<name>A0A4X1UGV1_PIG</name>
<dbReference type="Pfam" id="PF14716">
    <property type="entry name" value="HHH_8"/>
    <property type="match status" value="1"/>
</dbReference>
<sequence>MGRGLPPREEPGATSLFSRLPPLASAFRRLSFCSPAGFSVSRGAEARAGMLPRRRRARVGPPEAAPSSAARFPGVAIYLAEPRMGRSRRAFLTRLALSKGFRVLDAYSPEVTHVVMEGTSAEEAISWQEHRTPSLPPGCSHPALLDVSWFTESMAAGQPVPVERRHRLEEALETLAEAADFDGSKGRHVSFCRAASVLKALPSPVTALSQLQGLPHFGEHSRRVIQELLEHGVCEEVERVRLSERYQTMKLFTQIFGVGVRTADQWYQEGLRTLDDLREQPQRLTKQQKAGLQHYQDLSALILRSEVEALQQVVEAAVGQVLPGATVTLAGGFRRGKLQGHDVDFLITHPQEGLEAGLLPSVICCLEKQGLVLYHQHQRGQQGDPTHLAQKPHAMDAFEMSLCIFRLPRPPEAAVGGPREPCPPWKAVRVDLVVTPISQFPFALLGWTGSKHFERELRRFSRKERGLWLNSHGLFDSEQVCCWRGRPEEGENGFLAGARSEWAPNPSSWEPPGPSGGTTAPPPPPGLGSACPPSRLLTRFSEKRLRQWAWPRH</sequence>
<dbReference type="InterPro" id="IPR037160">
    <property type="entry name" value="DNA_Pol_thumb_sf"/>
</dbReference>
<accession>A0A4X1UGV1</accession>
<evidence type="ECO:0000256" key="2">
    <source>
        <dbReference type="ARBA" id="ARBA00004123"/>
    </source>
</evidence>
<dbReference type="InterPro" id="IPR002054">
    <property type="entry name" value="DNA-dir_DNA_pol_X"/>
</dbReference>
<feature type="domain" description="BRCT" evidence="16">
    <location>
        <begin position="67"/>
        <end position="167"/>
    </location>
</feature>
<dbReference type="InterPro" id="IPR010996">
    <property type="entry name" value="HHH_MUS81"/>
</dbReference>